<keyword evidence="4" id="KW-1185">Reference proteome</keyword>
<reference evidence="3 4" key="1">
    <citation type="journal article" date="2015" name="Genome Biol. Evol.">
        <title>Phylogenomic analyses indicate that early fungi evolved digesting cell walls of algal ancestors of land plants.</title>
        <authorList>
            <person name="Chang Y."/>
            <person name="Wang S."/>
            <person name="Sekimoto S."/>
            <person name="Aerts A.L."/>
            <person name="Choi C."/>
            <person name="Clum A."/>
            <person name="LaButti K.M."/>
            <person name="Lindquist E.A."/>
            <person name="Yee Ngan C."/>
            <person name="Ohm R.A."/>
            <person name="Salamov A.A."/>
            <person name="Grigoriev I.V."/>
            <person name="Spatafora J.W."/>
            <person name="Berbee M.L."/>
        </authorList>
    </citation>
    <scope>NUCLEOTIDE SEQUENCE [LARGE SCALE GENOMIC DNA]</scope>
    <source>
        <strain evidence="3 4">NRRL 28638</strain>
    </source>
</reference>
<feature type="chain" id="PRO_5012700969" evidence="2">
    <location>
        <begin position="16"/>
        <end position="119"/>
    </location>
</feature>
<name>A0A137NTH4_CONC2</name>
<evidence type="ECO:0000256" key="1">
    <source>
        <dbReference type="SAM" id="MobiDB-lite"/>
    </source>
</evidence>
<feature type="signal peptide" evidence="2">
    <location>
        <begin position="1"/>
        <end position="15"/>
    </location>
</feature>
<dbReference type="EMBL" id="KQ964774">
    <property type="protein sequence ID" value="KXN66042.1"/>
    <property type="molecule type" value="Genomic_DNA"/>
</dbReference>
<gene>
    <name evidence="3" type="ORF">CONCODRAFT_12191</name>
</gene>
<organism evidence="3 4">
    <name type="scientific">Conidiobolus coronatus (strain ATCC 28846 / CBS 209.66 / NRRL 28638)</name>
    <name type="common">Delacroixia coronata</name>
    <dbReference type="NCBI Taxonomy" id="796925"/>
    <lineage>
        <taxon>Eukaryota</taxon>
        <taxon>Fungi</taxon>
        <taxon>Fungi incertae sedis</taxon>
        <taxon>Zoopagomycota</taxon>
        <taxon>Entomophthoromycotina</taxon>
        <taxon>Entomophthoromycetes</taxon>
        <taxon>Entomophthorales</taxon>
        <taxon>Ancylistaceae</taxon>
        <taxon>Conidiobolus</taxon>
    </lineage>
</organism>
<keyword evidence="2" id="KW-0732">Signal</keyword>
<dbReference type="AlphaFoldDB" id="A0A137NTH4"/>
<accession>A0A137NTH4</accession>
<evidence type="ECO:0000256" key="2">
    <source>
        <dbReference type="SAM" id="SignalP"/>
    </source>
</evidence>
<proteinExistence type="predicted"/>
<evidence type="ECO:0000313" key="3">
    <source>
        <dbReference type="EMBL" id="KXN66042.1"/>
    </source>
</evidence>
<protein>
    <submittedName>
        <fullName evidence="3">Uncharacterized protein</fullName>
    </submittedName>
</protein>
<evidence type="ECO:0000313" key="4">
    <source>
        <dbReference type="Proteomes" id="UP000070444"/>
    </source>
</evidence>
<sequence>MKFLATIFIISTVLGQSARVFHDNRRNKGTNYSKYRCFSNLDNVAWGVRAERYVNVEFYDNNNCRGHWRRTAFGDINFRDSIAYKSIKLTYRSEDERGFKAAAAGSPEDSNGNYEDYKE</sequence>
<feature type="region of interest" description="Disordered" evidence="1">
    <location>
        <begin position="98"/>
        <end position="119"/>
    </location>
</feature>
<dbReference type="Proteomes" id="UP000070444">
    <property type="component" value="Unassembled WGS sequence"/>
</dbReference>